<accession>A0A7X7R8F3</accession>
<dbReference type="InterPro" id="IPR010344">
    <property type="entry name" value="YbjH"/>
</dbReference>
<keyword evidence="2" id="KW-0732">Signal</keyword>
<name>A0A7X7R8F3_9RHOO</name>
<comment type="caution">
    <text evidence="3">The sequence shown here is derived from an EMBL/GenBank/DDBJ whole genome shotgun (WGS) entry which is preliminary data.</text>
</comment>
<feature type="compositionally biased region" description="Pro residues" evidence="1">
    <location>
        <begin position="294"/>
        <end position="303"/>
    </location>
</feature>
<sequence length="586" mass="64882">MRLLSPWGQGSYRGWLAASLIAFAPALHAQQAPVAPRPVAGDFGGIGLLQMPSARMAEAGELSVHFSKVDPYTRYGLTLQPFDWLEATFAYTDVSNRLYGPAIAGDQSYKDKGFDFKLRLFEETALRPQVAVGARDIGGTGLFSGEYLVASKRHGTLDFTLGLGWGYLGNADNVANPLGWLDDRFDRRPGRESGDQGGNVNTDAWFRGPAALFGGVQWQTPWAPLQLIVEYDGNDYSNEPQNNNQDHDSPFNLGAVYRVNDWLDLRAGWERGNTAMIGVTLHANLARRSAPPKLTDPPAPPLRTGPRPSRAAEAGQDWALIARELEANAGYRVSRIARRERELVVEGEQTRYFHAPKAIGRSARILDHAAAEDVDWLTVVDHRAGMPVAETSVNRDAFRAAAAEDGDEDALETLIRSLEHNDATPRRDTELFAQTPAPLTWGAGLGYRQNLGGPDSFILYQLSANLDAEYRFAPGTWLAGRLSGNLANNFDRFDYDAPSGLPRVRTDLRSYWTESDLTLPLLQLTHARRLGTEFFGMVYGGYLESMFAGFGGELLHRPMNSDWAVGLDLNWVKQRDFDQDFGLRNY</sequence>
<dbReference type="Proteomes" id="UP000536534">
    <property type="component" value="Unassembled WGS sequence"/>
</dbReference>
<organism evidence="3 4">
    <name type="scientific">Thauera phenolivorans</name>
    <dbReference type="NCBI Taxonomy" id="1792543"/>
    <lineage>
        <taxon>Bacteria</taxon>
        <taxon>Pseudomonadati</taxon>
        <taxon>Pseudomonadota</taxon>
        <taxon>Betaproteobacteria</taxon>
        <taxon>Rhodocyclales</taxon>
        <taxon>Zoogloeaceae</taxon>
        <taxon>Thauera</taxon>
    </lineage>
</organism>
<evidence type="ECO:0000256" key="1">
    <source>
        <dbReference type="SAM" id="MobiDB-lite"/>
    </source>
</evidence>
<dbReference type="EMBL" id="JAAYYV010000208">
    <property type="protein sequence ID" value="NLF54313.1"/>
    <property type="molecule type" value="Genomic_DNA"/>
</dbReference>
<evidence type="ECO:0000256" key="2">
    <source>
        <dbReference type="SAM" id="SignalP"/>
    </source>
</evidence>
<feature type="non-terminal residue" evidence="3">
    <location>
        <position position="586"/>
    </location>
</feature>
<reference evidence="3 4" key="1">
    <citation type="journal article" date="2020" name="Biotechnol. Biofuels">
        <title>New insights from the biogas microbiome by comprehensive genome-resolved metagenomics of nearly 1600 species originating from multiple anaerobic digesters.</title>
        <authorList>
            <person name="Campanaro S."/>
            <person name="Treu L."/>
            <person name="Rodriguez-R L.M."/>
            <person name="Kovalovszki A."/>
            <person name="Ziels R.M."/>
            <person name="Maus I."/>
            <person name="Zhu X."/>
            <person name="Kougias P.G."/>
            <person name="Basile A."/>
            <person name="Luo G."/>
            <person name="Schluter A."/>
            <person name="Konstantinidis K.T."/>
            <person name="Angelidaki I."/>
        </authorList>
    </citation>
    <scope>NUCLEOTIDE SEQUENCE [LARGE SCALE GENOMIC DNA]</scope>
    <source>
        <strain evidence="3">AS06rmzACSIP_256</strain>
    </source>
</reference>
<feature type="signal peptide" evidence="2">
    <location>
        <begin position="1"/>
        <end position="29"/>
    </location>
</feature>
<dbReference type="AlphaFoldDB" id="A0A7X7R8F3"/>
<feature type="chain" id="PRO_5030736340" evidence="2">
    <location>
        <begin position="30"/>
        <end position="586"/>
    </location>
</feature>
<protein>
    <submittedName>
        <fullName evidence="3">YjbH domain-containing protein</fullName>
    </submittedName>
</protein>
<proteinExistence type="predicted"/>
<gene>
    <name evidence="3" type="ORF">GX576_07950</name>
</gene>
<dbReference type="Pfam" id="PF06082">
    <property type="entry name" value="YjbH"/>
    <property type="match status" value="1"/>
</dbReference>
<feature type="region of interest" description="Disordered" evidence="1">
    <location>
        <begin position="288"/>
        <end position="314"/>
    </location>
</feature>
<evidence type="ECO:0000313" key="4">
    <source>
        <dbReference type="Proteomes" id="UP000536534"/>
    </source>
</evidence>
<evidence type="ECO:0000313" key="3">
    <source>
        <dbReference type="EMBL" id="NLF54313.1"/>
    </source>
</evidence>